<dbReference type="Proteomes" id="UP001174909">
    <property type="component" value="Unassembled WGS sequence"/>
</dbReference>
<dbReference type="SUPFAM" id="SSF51182">
    <property type="entry name" value="RmlC-like cupins"/>
    <property type="match status" value="1"/>
</dbReference>
<accession>A0AA35R900</accession>
<evidence type="ECO:0000313" key="5">
    <source>
        <dbReference type="Proteomes" id="UP001174909"/>
    </source>
</evidence>
<dbReference type="CDD" id="cd20289">
    <property type="entry name" value="cupin_ADO"/>
    <property type="match status" value="1"/>
</dbReference>
<evidence type="ECO:0000256" key="3">
    <source>
        <dbReference type="ARBA" id="ARBA00023004"/>
    </source>
</evidence>
<dbReference type="PANTHER" id="PTHR22966">
    <property type="entry name" value="2-AMINOETHANETHIOL DIOXYGENASE"/>
    <property type="match status" value="1"/>
</dbReference>
<dbReference type="InterPro" id="IPR014710">
    <property type="entry name" value="RmlC-like_jellyroll"/>
</dbReference>
<dbReference type="AlphaFoldDB" id="A0AA35R900"/>
<evidence type="ECO:0000313" key="4">
    <source>
        <dbReference type="EMBL" id="CAI8006066.1"/>
    </source>
</evidence>
<dbReference type="PANTHER" id="PTHR22966:SF61">
    <property type="entry name" value="2-AMINOETHANETHIOL DIOXYGENASE"/>
    <property type="match status" value="1"/>
</dbReference>
<protein>
    <submittedName>
        <fullName evidence="4">2-aminoethanethiol dioxygenase</fullName>
    </submittedName>
</protein>
<proteinExistence type="predicted"/>
<dbReference type="InterPro" id="IPR012864">
    <property type="entry name" value="PCO/ADO"/>
</dbReference>
<gene>
    <name evidence="4" type="ORF">GBAR_LOCUS4549</name>
</gene>
<dbReference type="Pfam" id="PF07847">
    <property type="entry name" value="PCO_ADO"/>
    <property type="match status" value="1"/>
</dbReference>
<comment type="caution">
    <text evidence="4">The sequence shown here is derived from an EMBL/GenBank/DDBJ whole genome shotgun (WGS) entry which is preliminary data.</text>
</comment>
<evidence type="ECO:0000256" key="1">
    <source>
        <dbReference type="ARBA" id="ARBA00022723"/>
    </source>
</evidence>
<keyword evidence="2" id="KW-0560">Oxidoreductase</keyword>
<keyword evidence="1" id="KW-0479">Metal-binding</keyword>
<dbReference type="Gene3D" id="2.60.120.10">
    <property type="entry name" value="Jelly Rolls"/>
    <property type="match status" value="1"/>
</dbReference>
<evidence type="ECO:0000256" key="2">
    <source>
        <dbReference type="ARBA" id="ARBA00023002"/>
    </source>
</evidence>
<dbReference type="EMBL" id="CASHTH010000659">
    <property type="protein sequence ID" value="CAI8006066.1"/>
    <property type="molecule type" value="Genomic_DNA"/>
</dbReference>
<reference evidence="4" key="1">
    <citation type="submission" date="2023-03" db="EMBL/GenBank/DDBJ databases">
        <authorList>
            <person name="Steffen K."/>
            <person name="Cardenas P."/>
        </authorList>
    </citation>
    <scope>NUCLEOTIDE SEQUENCE</scope>
</reference>
<dbReference type="GO" id="GO:0005739">
    <property type="term" value="C:mitochondrion"/>
    <property type="evidence" value="ECO:0007669"/>
    <property type="project" value="TreeGrafter"/>
</dbReference>
<dbReference type="GO" id="GO:0046872">
    <property type="term" value="F:metal ion binding"/>
    <property type="evidence" value="ECO:0007669"/>
    <property type="project" value="UniProtKB-KW"/>
</dbReference>
<dbReference type="GO" id="GO:0016702">
    <property type="term" value="F:oxidoreductase activity, acting on single donors with incorporation of molecular oxygen, incorporation of two atoms of oxygen"/>
    <property type="evidence" value="ECO:0007669"/>
    <property type="project" value="InterPro"/>
</dbReference>
<keyword evidence="5" id="KW-1185">Reference proteome</keyword>
<dbReference type="InterPro" id="IPR011051">
    <property type="entry name" value="RmlC_Cupin_sf"/>
</dbReference>
<sequence length="223" mass="25213">MASKIQRLVSQARATFRKVGEEPAFSDEMKKLKEVINTLTSEDFNLSPSVARKQWNYRPYVVDSPSSCMEIYQCPEFSIGIFLIKPHKHMPFHDHPGMYGVMKVLFSSMTVTSYSKLEGQATPTQGIPVRCRFLSQLSLDSKSEPCVLYPEQGNIHQIQAGEEAVAFIDILAPPYNPKEGRDCNYYEKMETKEDDKQNISLMPGPNPSWFSCVPLSYNGPCPS</sequence>
<name>A0AA35R900_GEOBA</name>
<keyword evidence="4" id="KW-0223">Dioxygenase</keyword>
<organism evidence="4 5">
    <name type="scientific">Geodia barretti</name>
    <name type="common">Barrett's horny sponge</name>
    <dbReference type="NCBI Taxonomy" id="519541"/>
    <lineage>
        <taxon>Eukaryota</taxon>
        <taxon>Metazoa</taxon>
        <taxon>Porifera</taxon>
        <taxon>Demospongiae</taxon>
        <taxon>Heteroscleromorpha</taxon>
        <taxon>Tetractinellida</taxon>
        <taxon>Astrophorina</taxon>
        <taxon>Geodiidae</taxon>
        <taxon>Geodia</taxon>
    </lineage>
</organism>
<keyword evidence="3" id="KW-0408">Iron</keyword>